<dbReference type="InterPro" id="IPR052161">
    <property type="entry name" value="Mycobact_Acyl-CoA_DH"/>
</dbReference>
<comment type="cofactor">
    <cofactor evidence="1 6">
        <name>FAD</name>
        <dbReference type="ChEBI" id="CHEBI:57692"/>
    </cofactor>
</comment>
<evidence type="ECO:0000256" key="3">
    <source>
        <dbReference type="ARBA" id="ARBA00022630"/>
    </source>
</evidence>
<dbReference type="Pfam" id="PF02770">
    <property type="entry name" value="Acyl-CoA_dh_M"/>
    <property type="match status" value="1"/>
</dbReference>
<comment type="caution">
    <text evidence="10">The sequence shown here is derived from an EMBL/GenBank/DDBJ whole genome shotgun (WGS) entry which is preliminary data.</text>
</comment>
<dbReference type="STRING" id="1306953.J121_2736"/>
<dbReference type="Proteomes" id="UP000037446">
    <property type="component" value="Unassembled WGS sequence"/>
</dbReference>
<evidence type="ECO:0000313" key="11">
    <source>
        <dbReference type="Proteomes" id="UP000037446"/>
    </source>
</evidence>
<evidence type="ECO:0000256" key="6">
    <source>
        <dbReference type="RuleBase" id="RU362125"/>
    </source>
</evidence>
<dbReference type="PATRIC" id="fig|1306953.7.peg.2828"/>
<dbReference type="AlphaFoldDB" id="A0A0L1KFZ7"/>
<dbReference type="SUPFAM" id="SSF56645">
    <property type="entry name" value="Acyl-CoA dehydrogenase NM domain-like"/>
    <property type="match status" value="1"/>
</dbReference>
<dbReference type="Pfam" id="PF02771">
    <property type="entry name" value="Acyl-CoA_dh_N"/>
    <property type="match status" value="1"/>
</dbReference>
<feature type="domain" description="Acyl-CoA oxidase/dehydrogenase middle" evidence="8">
    <location>
        <begin position="174"/>
        <end position="253"/>
    </location>
</feature>
<dbReference type="InterPro" id="IPR013786">
    <property type="entry name" value="AcylCoA_DH/ox_N"/>
</dbReference>
<evidence type="ECO:0000259" key="8">
    <source>
        <dbReference type="Pfam" id="PF02770"/>
    </source>
</evidence>
<evidence type="ECO:0000313" key="10">
    <source>
        <dbReference type="EMBL" id="KNH02809.1"/>
    </source>
</evidence>
<dbReference type="Gene3D" id="2.40.110.10">
    <property type="entry name" value="Butyryl-CoA Dehydrogenase, subunit A, domain 2"/>
    <property type="match status" value="1"/>
</dbReference>
<dbReference type="PANTHER" id="PTHR43292">
    <property type="entry name" value="ACYL-COA DEHYDROGENASE"/>
    <property type="match status" value="1"/>
</dbReference>
<evidence type="ECO:0000256" key="5">
    <source>
        <dbReference type="ARBA" id="ARBA00023002"/>
    </source>
</evidence>
<keyword evidence="3 6" id="KW-0285">Flavoprotein</keyword>
<dbReference type="InterPro" id="IPR046373">
    <property type="entry name" value="Acyl-CoA_Oxase/DH_mid-dom_sf"/>
</dbReference>
<dbReference type="Gene3D" id="1.10.540.10">
    <property type="entry name" value="Acyl-CoA dehydrogenase/oxidase, N-terminal domain"/>
    <property type="match status" value="1"/>
</dbReference>
<dbReference type="FunFam" id="2.40.110.10:FF:000011">
    <property type="entry name" value="Acyl-CoA dehydrogenase FadE34"/>
    <property type="match status" value="1"/>
</dbReference>
<protein>
    <submittedName>
        <fullName evidence="10">Acyl-CoA dehydrogenase</fullName>
    </submittedName>
</protein>
<name>A0A0L1KFZ7_9SPHN</name>
<keyword evidence="5 6" id="KW-0560">Oxidoreductase</keyword>
<dbReference type="GO" id="GO:0005886">
    <property type="term" value="C:plasma membrane"/>
    <property type="evidence" value="ECO:0007669"/>
    <property type="project" value="TreeGrafter"/>
</dbReference>
<dbReference type="GO" id="GO:0050660">
    <property type="term" value="F:flavin adenine dinucleotide binding"/>
    <property type="evidence" value="ECO:0007669"/>
    <property type="project" value="InterPro"/>
</dbReference>
<dbReference type="InterPro" id="IPR009100">
    <property type="entry name" value="AcylCoA_DH/oxidase_NM_dom_sf"/>
</dbReference>
<sequence>MHALQIGFVALALVKGAALREDLHLAEWSDPVETGRGIPSLSGWKPELEHMNLEFTPEEQAFRDEVRAFIEENYPKHLGDVGLREDLSREDFLAWHKVLGEKGWSVPAWPVEYGGTGWTPTQRYIWSEENARVNAIMPLPFGVSMVGPVIYTFGSEEQKARHLPGIRSGEVWWCQGYSEPGAGSDLASLKTTAVRDGDHYVINGQKTWTTLAQYADWGFFLCRTDPDAAKPQEGISFILVDMKSPGVEVKPIKLLDGGYEVNETWLTDVRVPVENLVGEENKGWTYAKFLLAHERSGIAGVARSKRGVEKLREIAANETLDGEPLIDDLDFARKVSQLEIDLAALEITELRTLAGEQAGKGPGPESSILKIKGTEIQQRLTELTLEAVGSYSAPYYGSIANDTGSNEYPIGPDYAHDSAATYFNMRKTSIYGGSNEIQRNIITKMILGL</sequence>
<feature type="domain" description="Acyl-CoA dehydrogenase/oxidase N-terminal" evidence="9">
    <location>
        <begin position="56"/>
        <end position="170"/>
    </location>
</feature>
<proteinExistence type="inferred from homology"/>
<dbReference type="InterPro" id="IPR006091">
    <property type="entry name" value="Acyl-CoA_Oxase/DH_mid-dom"/>
</dbReference>
<keyword evidence="4 6" id="KW-0274">FAD</keyword>
<organism evidence="10 11">
    <name type="scientific">Qipengyuania citrea LAMA 915</name>
    <dbReference type="NCBI Taxonomy" id="1306953"/>
    <lineage>
        <taxon>Bacteria</taxon>
        <taxon>Pseudomonadati</taxon>
        <taxon>Pseudomonadota</taxon>
        <taxon>Alphaproteobacteria</taxon>
        <taxon>Sphingomonadales</taxon>
        <taxon>Erythrobacteraceae</taxon>
        <taxon>Qipengyuania</taxon>
    </lineage>
</organism>
<feature type="domain" description="Acyl-CoA dehydrogenase/oxidase C-terminal" evidence="7">
    <location>
        <begin position="281"/>
        <end position="446"/>
    </location>
</feature>
<dbReference type="SUPFAM" id="SSF47203">
    <property type="entry name" value="Acyl-CoA dehydrogenase C-terminal domain-like"/>
    <property type="match status" value="1"/>
</dbReference>
<dbReference type="EMBL" id="JYNE01000019">
    <property type="protein sequence ID" value="KNH02809.1"/>
    <property type="molecule type" value="Genomic_DNA"/>
</dbReference>
<evidence type="ECO:0000256" key="1">
    <source>
        <dbReference type="ARBA" id="ARBA00001974"/>
    </source>
</evidence>
<evidence type="ECO:0000259" key="7">
    <source>
        <dbReference type="Pfam" id="PF00441"/>
    </source>
</evidence>
<evidence type="ECO:0000256" key="2">
    <source>
        <dbReference type="ARBA" id="ARBA00009347"/>
    </source>
</evidence>
<comment type="similarity">
    <text evidence="2 6">Belongs to the acyl-CoA dehydrogenase family.</text>
</comment>
<evidence type="ECO:0000259" key="9">
    <source>
        <dbReference type="Pfam" id="PF02771"/>
    </source>
</evidence>
<gene>
    <name evidence="10" type="ORF">J121_2736</name>
</gene>
<dbReference type="Pfam" id="PF00441">
    <property type="entry name" value="Acyl-CoA_dh_1"/>
    <property type="match status" value="1"/>
</dbReference>
<dbReference type="Gene3D" id="1.20.140.10">
    <property type="entry name" value="Butyryl-CoA Dehydrogenase, subunit A, domain 3"/>
    <property type="match status" value="1"/>
</dbReference>
<dbReference type="InterPro" id="IPR037069">
    <property type="entry name" value="AcylCoA_DH/ox_N_sf"/>
</dbReference>
<dbReference type="InterPro" id="IPR036250">
    <property type="entry name" value="AcylCo_DH-like_C"/>
</dbReference>
<dbReference type="GO" id="GO:0016627">
    <property type="term" value="F:oxidoreductase activity, acting on the CH-CH group of donors"/>
    <property type="evidence" value="ECO:0007669"/>
    <property type="project" value="InterPro"/>
</dbReference>
<dbReference type="PANTHER" id="PTHR43292:SF3">
    <property type="entry name" value="ACYL-COA DEHYDROGENASE FADE29"/>
    <property type="match status" value="1"/>
</dbReference>
<evidence type="ECO:0000256" key="4">
    <source>
        <dbReference type="ARBA" id="ARBA00022827"/>
    </source>
</evidence>
<accession>A0A0L1KFZ7</accession>
<reference evidence="10" key="1">
    <citation type="submission" date="2015-02" db="EMBL/GenBank/DDBJ databases">
        <authorList>
            <person name="Chooi Y.-H."/>
        </authorList>
    </citation>
    <scope>NUCLEOTIDE SEQUENCE [LARGE SCALE GENOMIC DNA]</scope>
    <source>
        <strain evidence="10">LAMA 915</strain>
    </source>
</reference>
<dbReference type="InterPro" id="IPR009075">
    <property type="entry name" value="AcylCo_DH/oxidase_C"/>
</dbReference>